<dbReference type="InterPro" id="IPR011051">
    <property type="entry name" value="RmlC_Cupin_sf"/>
</dbReference>
<dbReference type="OrthoDB" id="9792649at2"/>
<proteinExistence type="inferred from homology"/>
<feature type="binding site" evidence="8">
    <location>
        <position position="94"/>
    </location>
    <ligand>
        <name>Zn(2+)</name>
        <dbReference type="ChEBI" id="CHEBI:29105"/>
    </ligand>
</feature>
<dbReference type="CDD" id="cd07011">
    <property type="entry name" value="cupin_PMI_type_I_N"/>
    <property type="match status" value="1"/>
</dbReference>
<keyword evidence="11" id="KW-1185">Reference proteome</keyword>
<accession>A0A0K2GYH5</accession>
<comment type="catalytic activity">
    <reaction evidence="1">
        <text>D-mannose 6-phosphate = D-fructose 6-phosphate</text>
        <dbReference type="Rhea" id="RHEA:12356"/>
        <dbReference type="ChEBI" id="CHEBI:58735"/>
        <dbReference type="ChEBI" id="CHEBI:61527"/>
        <dbReference type="EC" id="5.3.1.8"/>
    </reaction>
</comment>
<evidence type="ECO:0000256" key="1">
    <source>
        <dbReference type="ARBA" id="ARBA00000757"/>
    </source>
</evidence>
<feature type="binding site" evidence="8">
    <location>
        <position position="258"/>
    </location>
    <ligand>
        <name>Zn(2+)</name>
        <dbReference type="ChEBI" id="CHEBI:29105"/>
    </ligand>
</feature>
<evidence type="ECO:0000256" key="8">
    <source>
        <dbReference type="PIRSR" id="PIRSR001480-2"/>
    </source>
</evidence>
<evidence type="ECO:0000313" key="11">
    <source>
        <dbReference type="Proteomes" id="UP000058446"/>
    </source>
</evidence>
<comment type="similarity">
    <text evidence="2">Belongs to the mannose-6-phosphate isomerase type 1 family.</text>
</comment>
<protein>
    <recommendedName>
        <fullName evidence="3">mannose-6-phosphate isomerase</fullName>
        <ecNumber evidence="3">5.3.1.8</ecNumber>
    </recommendedName>
</protein>
<dbReference type="GO" id="GO:0009298">
    <property type="term" value="P:GDP-mannose biosynthetic process"/>
    <property type="evidence" value="ECO:0007669"/>
    <property type="project" value="InterPro"/>
</dbReference>
<gene>
    <name evidence="10" type="ORF">CLAC_02790</name>
</gene>
<dbReference type="PROSITE" id="PS00965">
    <property type="entry name" value="PMI_I_1"/>
    <property type="match status" value="1"/>
</dbReference>
<dbReference type="Gene3D" id="1.10.441.10">
    <property type="entry name" value="Phosphomannose Isomerase, domain 2"/>
    <property type="match status" value="1"/>
</dbReference>
<evidence type="ECO:0000259" key="9">
    <source>
        <dbReference type="Pfam" id="PF20511"/>
    </source>
</evidence>
<sequence>MDLLDPVLQSYPWGSRTHLADITGVASPTAKPWAELWFGAHPLASATVDGKALDSVIAADPVAALGARAASESEKLPFLLKLLAADEPLSLQAHPTLAEAQEGFHRENAQGIPPTAHFRNYRDDNHKPELIVALTQFDALAGFRPVERTKQMFEEFGVPELEHYLGLLDSVDDESSLRALFTTWLTLPQDVLDELVEATAKRCAEYGGDDPEYRLVAETTCELARKYPGDPGVLGSMLLNRLRLMPGEAIFLGAGQLHAYLGGMGVEIMANSDNVLRGGLTSKHVDVVELLRVLCFEPLEAPVLHGRVDGEGWSNFDTPANEFSLASTRVESGESVDFGRDSATIVLVTEGKVTLSSGSQTLDVPCGHAAWIPAAQASNIQLRAEPQENQSSVAAQEAADTARATGAQVFVATVPR</sequence>
<dbReference type="NCBIfam" id="TIGR00218">
    <property type="entry name" value="manA"/>
    <property type="match status" value="1"/>
</dbReference>
<feature type="binding site" evidence="8">
    <location>
        <position position="92"/>
    </location>
    <ligand>
        <name>Zn(2+)</name>
        <dbReference type="ChEBI" id="CHEBI:29105"/>
    </ligand>
</feature>
<evidence type="ECO:0000313" key="10">
    <source>
        <dbReference type="EMBL" id="ALA66837.1"/>
    </source>
</evidence>
<dbReference type="PRINTS" id="PR00714">
    <property type="entry name" value="MAN6PISMRASE"/>
</dbReference>
<dbReference type="RefSeq" id="WP_082313053.1">
    <property type="nucleotide sequence ID" value="NZ_CP006841.1"/>
</dbReference>
<dbReference type="InterPro" id="IPR046457">
    <property type="entry name" value="PMI_typeI_cat"/>
</dbReference>
<dbReference type="GO" id="GO:0004476">
    <property type="term" value="F:mannose-6-phosphate isomerase activity"/>
    <property type="evidence" value="ECO:0007669"/>
    <property type="project" value="UniProtKB-EC"/>
</dbReference>
<dbReference type="EC" id="5.3.1.8" evidence="3"/>
<dbReference type="PANTHER" id="PTHR10309:SF0">
    <property type="entry name" value="MANNOSE-6-PHOSPHATE ISOMERASE"/>
    <property type="match status" value="1"/>
</dbReference>
<dbReference type="Proteomes" id="UP000058446">
    <property type="component" value="Chromosome"/>
</dbReference>
<dbReference type="Pfam" id="PF20511">
    <property type="entry name" value="PMI_typeI_cat"/>
    <property type="match status" value="1"/>
</dbReference>
<evidence type="ECO:0000256" key="3">
    <source>
        <dbReference type="ARBA" id="ARBA00011956"/>
    </source>
</evidence>
<evidence type="ECO:0000256" key="5">
    <source>
        <dbReference type="ARBA" id="ARBA00022833"/>
    </source>
</evidence>
<dbReference type="Gene3D" id="2.60.120.10">
    <property type="entry name" value="Jelly Rolls"/>
    <property type="match status" value="2"/>
</dbReference>
<evidence type="ECO:0000256" key="7">
    <source>
        <dbReference type="PIRSR" id="PIRSR001480-1"/>
    </source>
</evidence>
<feature type="binding site" evidence="8">
    <location>
        <position position="129"/>
    </location>
    <ligand>
        <name>Zn(2+)</name>
        <dbReference type="ChEBI" id="CHEBI:29105"/>
    </ligand>
</feature>
<dbReference type="STRING" id="1408189.CLAC_02790"/>
<dbReference type="PIRSF" id="PIRSF001480">
    <property type="entry name" value="Mannose-6-phosphate_isomerase"/>
    <property type="match status" value="1"/>
</dbReference>
<dbReference type="AlphaFoldDB" id="A0A0K2GYH5"/>
<dbReference type="SUPFAM" id="SSF51182">
    <property type="entry name" value="RmlC-like cupins"/>
    <property type="match status" value="1"/>
</dbReference>
<name>A0A0K2GYH5_9CORY</name>
<dbReference type="InterPro" id="IPR016305">
    <property type="entry name" value="Mannose-6-P_Isomerase"/>
</dbReference>
<dbReference type="PANTHER" id="PTHR10309">
    <property type="entry name" value="MANNOSE-6-PHOSPHATE ISOMERASE"/>
    <property type="match status" value="1"/>
</dbReference>
<dbReference type="GO" id="GO:0008270">
    <property type="term" value="F:zinc ion binding"/>
    <property type="evidence" value="ECO:0007669"/>
    <property type="project" value="InterPro"/>
</dbReference>
<keyword evidence="5 8" id="KW-0862">Zinc</keyword>
<feature type="domain" description="Phosphomannose isomerase type I catalytic" evidence="9">
    <location>
        <begin position="4"/>
        <end position="146"/>
    </location>
</feature>
<keyword evidence="4 8" id="KW-0479">Metal-binding</keyword>
<feature type="active site" evidence="7">
    <location>
        <position position="277"/>
    </location>
</feature>
<dbReference type="InterPro" id="IPR001250">
    <property type="entry name" value="Man6P_Isoase-1"/>
</dbReference>
<dbReference type="EMBL" id="CP006841">
    <property type="protein sequence ID" value="ALA66837.1"/>
    <property type="molecule type" value="Genomic_DNA"/>
</dbReference>
<dbReference type="PATRIC" id="fig|1408189.4.peg.556"/>
<dbReference type="GO" id="GO:0005829">
    <property type="term" value="C:cytosol"/>
    <property type="evidence" value="ECO:0007669"/>
    <property type="project" value="TreeGrafter"/>
</dbReference>
<reference evidence="10 11" key="1">
    <citation type="submission" date="2013-10" db="EMBL/GenBank/DDBJ databases">
        <title>Complete genome sequence of Corynebacterium lactis DSM 45799(T), isolated from raw cow milk.</title>
        <authorList>
            <person name="Ruckert C."/>
            <person name="Albersmeier A."/>
            <person name="Lipski A."/>
            <person name="Kalinowski J."/>
        </authorList>
    </citation>
    <scope>NUCLEOTIDE SEQUENCE [LARGE SCALE GENOMIC DNA]</scope>
    <source>
        <strain evidence="10 11">RW2-5</strain>
    </source>
</reference>
<organism evidence="10 11">
    <name type="scientific">Corynebacterium lactis RW2-5</name>
    <dbReference type="NCBI Taxonomy" id="1408189"/>
    <lineage>
        <taxon>Bacteria</taxon>
        <taxon>Bacillati</taxon>
        <taxon>Actinomycetota</taxon>
        <taxon>Actinomycetes</taxon>
        <taxon>Mycobacteriales</taxon>
        <taxon>Corynebacteriaceae</taxon>
        <taxon>Corynebacterium</taxon>
    </lineage>
</organism>
<dbReference type="InterPro" id="IPR018050">
    <property type="entry name" value="Pmannose_isomerase-type1_CS"/>
</dbReference>
<evidence type="ECO:0000256" key="6">
    <source>
        <dbReference type="ARBA" id="ARBA00023235"/>
    </source>
</evidence>
<comment type="cofactor">
    <cofactor evidence="8">
        <name>Zn(2+)</name>
        <dbReference type="ChEBI" id="CHEBI:29105"/>
    </cofactor>
    <text evidence="8">Binds 1 zinc ion per subunit.</text>
</comment>
<dbReference type="GO" id="GO:0005975">
    <property type="term" value="P:carbohydrate metabolic process"/>
    <property type="evidence" value="ECO:0007669"/>
    <property type="project" value="InterPro"/>
</dbReference>
<evidence type="ECO:0000256" key="4">
    <source>
        <dbReference type="ARBA" id="ARBA00022723"/>
    </source>
</evidence>
<evidence type="ECO:0000256" key="2">
    <source>
        <dbReference type="ARBA" id="ARBA00010772"/>
    </source>
</evidence>
<keyword evidence="6 10" id="KW-0413">Isomerase</keyword>
<dbReference type="InterPro" id="IPR014710">
    <property type="entry name" value="RmlC-like_jellyroll"/>
</dbReference>
<dbReference type="KEGG" id="clw:CLAC_02790"/>